<dbReference type="GeneID" id="93031311"/>
<dbReference type="PANTHER" id="PTHR16943:SF8">
    <property type="entry name" value="2-METHYLCITRATE DEHYDRATASE"/>
    <property type="match status" value="1"/>
</dbReference>
<feature type="domain" description="MmgE/PrpD N-terminal" evidence="2">
    <location>
        <begin position="6"/>
        <end position="248"/>
    </location>
</feature>
<dbReference type="EMBL" id="CABVPN010000050">
    <property type="protein sequence ID" value="VWC27875.1"/>
    <property type="molecule type" value="Genomic_DNA"/>
</dbReference>
<dbReference type="AlphaFoldDB" id="A0A6P2QZ50"/>
<dbReference type="Gene3D" id="1.10.4100.10">
    <property type="entry name" value="2-methylcitrate dehydratase PrpD"/>
    <property type="match status" value="1"/>
</dbReference>
<dbReference type="InterPro" id="IPR036148">
    <property type="entry name" value="MmgE/PrpD_sf"/>
</dbReference>
<evidence type="ECO:0000313" key="4">
    <source>
        <dbReference type="EMBL" id="VWC27875.1"/>
    </source>
</evidence>
<proteinExistence type="inferred from homology"/>
<feature type="domain" description="MmgE/PrpD C-terminal" evidence="3">
    <location>
        <begin position="276"/>
        <end position="448"/>
    </location>
</feature>
<dbReference type="InterPro" id="IPR042188">
    <property type="entry name" value="MmgE/PrpD_sf_2"/>
</dbReference>
<dbReference type="InterPro" id="IPR045336">
    <property type="entry name" value="MmgE_PrpD_N"/>
</dbReference>
<protein>
    <submittedName>
        <fullName evidence="4">2-methylcitrate dehydratase</fullName>
    </submittedName>
</protein>
<gene>
    <name evidence="4" type="ORF">BDI24065_06216</name>
</gene>
<dbReference type="SUPFAM" id="SSF103378">
    <property type="entry name" value="2-methylcitrate dehydratase PrpD"/>
    <property type="match status" value="1"/>
</dbReference>
<evidence type="ECO:0000256" key="1">
    <source>
        <dbReference type="ARBA" id="ARBA00006174"/>
    </source>
</evidence>
<dbReference type="InterPro" id="IPR042183">
    <property type="entry name" value="MmgE/PrpD_sf_1"/>
</dbReference>
<name>A0A6P2QZ50_9BURK</name>
<dbReference type="GO" id="GO:0016829">
    <property type="term" value="F:lyase activity"/>
    <property type="evidence" value="ECO:0007669"/>
    <property type="project" value="InterPro"/>
</dbReference>
<dbReference type="Pfam" id="PF03972">
    <property type="entry name" value="MmgE_PrpD_N"/>
    <property type="match status" value="1"/>
</dbReference>
<organism evidence="4 5">
    <name type="scientific">Burkholderia diffusa</name>
    <dbReference type="NCBI Taxonomy" id="488732"/>
    <lineage>
        <taxon>Bacteria</taxon>
        <taxon>Pseudomonadati</taxon>
        <taxon>Pseudomonadota</taxon>
        <taxon>Betaproteobacteria</taxon>
        <taxon>Burkholderiales</taxon>
        <taxon>Burkholderiaceae</taxon>
        <taxon>Burkholderia</taxon>
        <taxon>Burkholderia cepacia complex</taxon>
    </lineage>
</organism>
<comment type="similarity">
    <text evidence="1">Belongs to the PrpD family.</text>
</comment>
<dbReference type="Gene3D" id="3.30.1330.120">
    <property type="entry name" value="2-methylcitrate dehydratase PrpD"/>
    <property type="match status" value="1"/>
</dbReference>
<dbReference type="RefSeq" id="WP_124905911.1">
    <property type="nucleotide sequence ID" value="NZ_CABVPN010000050.1"/>
</dbReference>
<reference evidence="4 5" key="1">
    <citation type="submission" date="2019-09" db="EMBL/GenBank/DDBJ databases">
        <authorList>
            <person name="Depoorter E."/>
        </authorList>
    </citation>
    <scope>NUCLEOTIDE SEQUENCE [LARGE SCALE GENOMIC DNA]</scope>
    <source>
        <strain evidence="4">LMG 24065</strain>
    </source>
</reference>
<evidence type="ECO:0000313" key="5">
    <source>
        <dbReference type="Proteomes" id="UP000494125"/>
    </source>
</evidence>
<dbReference type="PANTHER" id="PTHR16943">
    <property type="entry name" value="2-METHYLCITRATE DEHYDRATASE-RELATED"/>
    <property type="match status" value="1"/>
</dbReference>
<accession>A0A6P2QZ50</accession>
<dbReference type="Pfam" id="PF19305">
    <property type="entry name" value="MmgE_PrpD_C"/>
    <property type="match status" value="1"/>
</dbReference>
<dbReference type="InterPro" id="IPR005656">
    <property type="entry name" value="MmgE_PrpD"/>
</dbReference>
<keyword evidence="5" id="KW-1185">Reference proteome</keyword>
<evidence type="ECO:0000259" key="2">
    <source>
        <dbReference type="Pfam" id="PF03972"/>
    </source>
</evidence>
<evidence type="ECO:0000259" key="3">
    <source>
        <dbReference type="Pfam" id="PF19305"/>
    </source>
</evidence>
<dbReference type="InterPro" id="IPR045337">
    <property type="entry name" value="MmgE_PrpD_C"/>
</dbReference>
<dbReference type="Proteomes" id="UP000494125">
    <property type="component" value="Unassembled WGS sequence"/>
</dbReference>
<sequence length="464" mass="49714">MTSYTRQLADFAAGLKLADVPEDVRNRAKLIMLDGFGCGLFGANLEWTRILAGVVGKLEPDGGRASVWGRGETASAVNAALLNGTMIQGYELDDANPASIHSCAAVLPAALAAAELVGTENVDGETLLTAIIAGFEVGPRVGLCMNGNKMLVRGWHTPGIFGPFPAAVAAGIVLGLDGEQIYHAFGIAGAQASGIMAAQFGSMVKRMLSAKAAQSGLYSALLAADGFTGIEDVFEETYGGYCTTFTQTADQFDLSALTSELGTRWETMRISIKRHAAVGTNLSALDAIEELMEETGVTATDVERITVRMTEDAVRHSFWTPYIPNGLTAAQMHLGFCVGMKLIDGEVFVDQMIEENVDRPDLVEFAKRVDVVRSEAREQKGRAFARGADVEILLTSGKKLSKTVDNFLGSYQRPMSDEQMAAKFRRLASKALPADQVDRLEAAVRVLEHAGTTTDLIRLLQLPQ</sequence>